<comment type="caution">
    <text evidence="1">The sequence shown here is derived from an EMBL/GenBank/DDBJ whole genome shotgun (WGS) entry which is preliminary data.</text>
</comment>
<name>A0ABQ9DET4_9PASS</name>
<proteinExistence type="predicted"/>
<sequence>MIVFILSLEGITNSLEEEYDEHRLGHYSDAGKEKQAKKLLVMVVLKLQYSERVTLRLKVLSLAKIQRITLENQVLFINEGGLYGIEGCNIAIGF</sequence>
<protein>
    <submittedName>
        <fullName evidence="1">Uncharacterized protein</fullName>
    </submittedName>
</protein>
<accession>A0ABQ9DET4</accession>
<organism evidence="1 2">
    <name type="scientific">Willisornis vidua</name>
    <name type="common">Xingu scale-backed antbird</name>
    <dbReference type="NCBI Taxonomy" id="1566151"/>
    <lineage>
        <taxon>Eukaryota</taxon>
        <taxon>Metazoa</taxon>
        <taxon>Chordata</taxon>
        <taxon>Craniata</taxon>
        <taxon>Vertebrata</taxon>
        <taxon>Euteleostomi</taxon>
        <taxon>Archelosauria</taxon>
        <taxon>Archosauria</taxon>
        <taxon>Dinosauria</taxon>
        <taxon>Saurischia</taxon>
        <taxon>Theropoda</taxon>
        <taxon>Coelurosauria</taxon>
        <taxon>Aves</taxon>
        <taxon>Neognathae</taxon>
        <taxon>Neoaves</taxon>
        <taxon>Telluraves</taxon>
        <taxon>Australaves</taxon>
        <taxon>Passeriformes</taxon>
        <taxon>Thamnophilidae</taxon>
        <taxon>Willisornis</taxon>
    </lineage>
</organism>
<dbReference type="Proteomes" id="UP001145742">
    <property type="component" value="Unassembled WGS sequence"/>
</dbReference>
<keyword evidence="2" id="KW-1185">Reference proteome</keyword>
<dbReference type="EMBL" id="WHWB01033720">
    <property type="protein sequence ID" value="KAJ7417898.1"/>
    <property type="molecule type" value="Genomic_DNA"/>
</dbReference>
<evidence type="ECO:0000313" key="1">
    <source>
        <dbReference type="EMBL" id="KAJ7417898.1"/>
    </source>
</evidence>
<gene>
    <name evidence="1" type="ORF">WISP_62238</name>
</gene>
<reference evidence="1" key="1">
    <citation type="submission" date="2019-10" db="EMBL/GenBank/DDBJ databases">
        <authorList>
            <person name="Soares A.E.R."/>
            <person name="Aleixo A."/>
            <person name="Schneider P."/>
            <person name="Miyaki C.Y."/>
            <person name="Schneider M.P."/>
            <person name="Mello C."/>
            <person name="Vasconcelos A.T.R."/>
        </authorList>
    </citation>
    <scope>NUCLEOTIDE SEQUENCE</scope>
    <source>
        <tissue evidence="1">Muscle</tissue>
    </source>
</reference>
<evidence type="ECO:0000313" key="2">
    <source>
        <dbReference type="Proteomes" id="UP001145742"/>
    </source>
</evidence>